<feature type="non-terminal residue" evidence="2">
    <location>
        <position position="268"/>
    </location>
</feature>
<name>A0A3E2HJU2_SCYLI</name>
<feature type="region of interest" description="Disordered" evidence="1">
    <location>
        <begin position="107"/>
        <end position="141"/>
    </location>
</feature>
<evidence type="ECO:0000313" key="3">
    <source>
        <dbReference type="Proteomes" id="UP000258309"/>
    </source>
</evidence>
<accession>A0A3E2HJU2</accession>
<feature type="compositionally biased region" description="Basic and acidic residues" evidence="1">
    <location>
        <begin position="158"/>
        <end position="169"/>
    </location>
</feature>
<evidence type="ECO:0000313" key="2">
    <source>
        <dbReference type="EMBL" id="RFU33659.1"/>
    </source>
</evidence>
<feature type="region of interest" description="Disordered" evidence="1">
    <location>
        <begin position="158"/>
        <end position="208"/>
    </location>
</feature>
<organism evidence="2 3">
    <name type="scientific">Scytalidium lignicola</name>
    <name type="common">Hyphomycete</name>
    <dbReference type="NCBI Taxonomy" id="5539"/>
    <lineage>
        <taxon>Eukaryota</taxon>
        <taxon>Fungi</taxon>
        <taxon>Dikarya</taxon>
        <taxon>Ascomycota</taxon>
        <taxon>Pezizomycotina</taxon>
        <taxon>Leotiomycetes</taxon>
        <taxon>Leotiomycetes incertae sedis</taxon>
        <taxon>Scytalidium</taxon>
    </lineage>
</organism>
<reference evidence="2 3" key="1">
    <citation type="submission" date="2018-05" db="EMBL/GenBank/DDBJ databases">
        <title>Draft genome sequence of Scytalidium lignicola DSM 105466, a ubiquitous saprotrophic fungus.</title>
        <authorList>
            <person name="Buettner E."/>
            <person name="Gebauer A.M."/>
            <person name="Hofrichter M."/>
            <person name="Liers C."/>
            <person name="Kellner H."/>
        </authorList>
    </citation>
    <scope>NUCLEOTIDE SEQUENCE [LARGE SCALE GENOMIC DNA]</scope>
    <source>
        <strain evidence="2 3">DSM 105466</strain>
    </source>
</reference>
<dbReference type="STRING" id="5539.A0A3E2HJU2"/>
<dbReference type="AlphaFoldDB" id="A0A3E2HJU2"/>
<dbReference type="Proteomes" id="UP000258309">
    <property type="component" value="Unassembled WGS sequence"/>
</dbReference>
<feature type="region of interest" description="Disordered" evidence="1">
    <location>
        <begin position="61"/>
        <end position="82"/>
    </location>
</feature>
<keyword evidence="3" id="KW-1185">Reference proteome</keyword>
<proteinExistence type="predicted"/>
<feature type="compositionally biased region" description="Polar residues" evidence="1">
    <location>
        <begin position="116"/>
        <end position="126"/>
    </location>
</feature>
<dbReference type="EMBL" id="NCSJ02000032">
    <property type="protein sequence ID" value="RFU33659.1"/>
    <property type="molecule type" value="Genomic_DNA"/>
</dbReference>
<gene>
    <name evidence="2" type="ORF">B7463_g2686</name>
</gene>
<evidence type="ECO:0000256" key="1">
    <source>
        <dbReference type="SAM" id="MobiDB-lite"/>
    </source>
</evidence>
<feature type="non-terminal residue" evidence="2">
    <location>
        <position position="1"/>
    </location>
</feature>
<sequence>MVHGVPRNRRQWLQEMTNQNLLGPTIIIRSVRSRVSTALKIKKEQTEQPISQLAKRVEETNLSLPDKLHKSKPEQQTAESLSAQIRLGPRRTISIRDIRHDRSRHSYILPSRPRTTRTQNASNMEQPQGEVPVAEGRRSNDLEREEIVRMVATMLQQERDNAHRNDENNNRTPQESPSVEDDVLPNVRSRSLKPDDVSYFNPESDQEESSSSKLIYSDLYIFTDRLGHLSTIYGEQKVKEVFATYLRGSAALWHTTPNVSSQTFVESI</sequence>
<protein>
    <submittedName>
        <fullName evidence="2">Uncharacterized protein</fullName>
    </submittedName>
</protein>
<comment type="caution">
    <text evidence="2">The sequence shown here is derived from an EMBL/GenBank/DDBJ whole genome shotgun (WGS) entry which is preliminary data.</text>
</comment>